<evidence type="ECO:0000313" key="2">
    <source>
        <dbReference type="EMBL" id="MVU79363.1"/>
    </source>
</evidence>
<evidence type="ECO:0000259" key="1">
    <source>
        <dbReference type="Pfam" id="PF00462"/>
    </source>
</evidence>
<dbReference type="InterPro" id="IPR002109">
    <property type="entry name" value="Glutaredoxin"/>
</dbReference>
<evidence type="ECO:0000313" key="3">
    <source>
        <dbReference type="Proteomes" id="UP000466794"/>
    </source>
</evidence>
<comment type="caution">
    <text evidence="2">The sequence shown here is derived from an EMBL/GenBank/DDBJ whole genome shotgun (WGS) entry which is preliminary data.</text>
</comment>
<dbReference type="AlphaFoldDB" id="A0A7K1UYA7"/>
<dbReference type="InterPro" id="IPR036249">
    <property type="entry name" value="Thioredoxin-like_sf"/>
</dbReference>
<accession>A0A7K1UYA7</accession>
<dbReference type="GO" id="GO:0009055">
    <property type="term" value="F:electron transfer activity"/>
    <property type="evidence" value="ECO:0007669"/>
    <property type="project" value="TreeGrafter"/>
</dbReference>
<dbReference type="Proteomes" id="UP000466794">
    <property type="component" value="Unassembled WGS sequence"/>
</dbReference>
<proteinExistence type="predicted"/>
<gene>
    <name evidence="2" type="ORF">GPX89_19215</name>
</gene>
<dbReference type="PANTHER" id="PTHR34386">
    <property type="entry name" value="GLUTAREDOXIN"/>
    <property type="match status" value="1"/>
</dbReference>
<dbReference type="CDD" id="cd02976">
    <property type="entry name" value="NrdH"/>
    <property type="match status" value="1"/>
</dbReference>
<feature type="domain" description="Glutaredoxin" evidence="1">
    <location>
        <begin position="4"/>
        <end position="59"/>
    </location>
</feature>
<protein>
    <submittedName>
        <fullName evidence="2">NrdH-redoxin</fullName>
    </submittedName>
</protein>
<sequence>MGDIVMYGADWCGDCRRAKVWFRENGVAFTEVDVEQDEAARERAIEIAGGRKNIPVVVMPDGAVLIEPTNAELAAALKG</sequence>
<dbReference type="RefSeq" id="WP_157388931.1">
    <property type="nucleotide sequence ID" value="NZ_WRPP01000003.1"/>
</dbReference>
<dbReference type="Pfam" id="PF00462">
    <property type="entry name" value="Glutaredoxin"/>
    <property type="match status" value="1"/>
</dbReference>
<dbReference type="SUPFAM" id="SSF52833">
    <property type="entry name" value="Thioredoxin-like"/>
    <property type="match status" value="1"/>
</dbReference>
<name>A0A7K1UYA7_9NOCA</name>
<dbReference type="GO" id="GO:0045454">
    <property type="term" value="P:cell redox homeostasis"/>
    <property type="evidence" value="ECO:0007669"/>
    <property type="project" value="TreeGrafter"/>
</dbReference>
<dbReference type="InterPro" id="IPR051548">
    <property type="entry name" value="Grx-like_ET"/>
</dbReference>
<dbReference type="Gene3D" id="3.40.30.10">
    <property type="entry name" value="Glutaredoxin"/>
    <property type="match status" value="1"/>
</dbReference>
<keyword evidence="3" id="KW-1185">Reference proteome</keyword>
<dbReference type="EMBL" id="WRPP01000003">
    <property type="protein sequence ID" value="MVU79363.1"/>
    <property type="molecule type" value="Genomic_DNA"/>
</dbReference>
<organism evidence="2 3">
    <name type="scientific">Nocardia terrae</name>
    <dbReference type="NCBI Taxonomy" id="2675851"/>
    <lineage>
        <taxon>Bacteria</taxon>
        <taxon>Bacillati</taxon>
        <taxon>Actinomycetota</taxon>
        <taxon>Actinomycetes</taxon>
        <taxon>Mycobacteriales</taxon>
        <taxon>Nocardiaceae</taxon>
        <taxon>Nocardia</taxon>
    </lineage>
</organism>
<dbReference type="PANTHER" id="PTHR34386:SF1">
    <property type="entry name" value="GLUTAREDOXIN-LIKE PROTEIN NRDH"/>
    <property type="match status" value="1"/>
</dbReference>
<reference evidence="2 3" key="1">
    <citation type="submission" date="2019-12" db="EMBL/GenBank/DDBJ databases">
        <title>Nocardia sp. nov. ET3-3 isolated from soil.</title>
        <authorList>
            <person name="Kanchanasin P."/>
            <person name="Tanasupawat S."/>
            <person name="Yuki M."/>
            <person name="Kudo T."/>
        </authorList>
    </citation>
    <scope>NUCLEOTIDE SEQUENCE [LARGE SCALE GENOMIC DNA]</scope>
    <source>
        <strain evidence="2 3">ET3-3</strain>
    </source>
</reference>
<dbReference type="PROSITE" id="PS51354">
    <property type="entry name" value="GLUTAREDOXIN_2"/>
    <property type="match status" value="1"/>
</dbReference>